<dbReference type="SMART" id="SM00544">
    <property type="entry name" value="MA3"/>
    <property type="match status" value="1"/>
</dbReference>
<feature type="compositionally biased region" description="Acidic residues" evidence="4">
    <location>
        <begin position="151"/>
        <end position="175"/>
    </location>
</feature>
<organism evidence="6 7">
    <name type="scientific">Pichia kluyveri</name>
    <name type="common">Yeast</name>
    <dbReference type="NCBI Taxonomy" id="36015"/>
    <lineage>
        <taxon>Eukaryota</taxon>
        <taxon>Fungi</taxon>
        <taxon>Dikarya</taxon>
        <taxon>Ascomycota</taxon>
        <taxon>Saccharomycotina</taxon>
        <taxon>Pichiomycetes</taxon>
        <taxon>Pichiales</taxon>
        <taxon>Pichiaceae</taxon>
        <taxon>Pichia</taxon>
    </lineage>
</organism>
<keyword evidence="7" id="KW-1185">Reference proteome</keyword>
<feature type="compositionally biased region" description="Basic and acidic residues" evidence="4">
    <location>
        <begin position="59"/>
        <end position="79"/>
    </location>
</feature>
<feature type="compositionally biased region" description="Acidic residues" evidence="4">
    <location>
        <begin position="245"/>
        <end position="274"/>
    </location>
</feature>
<dbReference type="SUPFAM" id="SSF48371">
    <property type="entry name" value="ARM repeat"/>
    <property type="match status" value="1"/>
</dbReference>
<comment type="similarity">
    <text evidence="2">Belongs to the CWC22 family.</text>
</comment>
<feature type="region of interest" description="Disordered" evidence="4">
    <location>
        <begin position="417"/>
        <end position="461"/>
    </location>
</feature>
<dbReference type="AlphaFoldDB" id="A0AAV5R658"/>
<dbReference type="PANTHER" id="PTHR18034">
    <property type="entry name" value="CELL CYCLE CONTROL PROTEIN CWF22-RELATED"/>
    <property type="match status" value="1"/>
</dbReference>
<dbReference type="InterPro" id="IPR003891">
    <property type="entry name" value="Initiation_fac_eIF4g_MI"/>
</dbReference>
<feature type="compositionally biased region" description="Basic and acidic residues" evidence="4">
    <location>
        <begin position="608"/>
        <end position="620"/>
    </location>
</feature>
<dbReference type="PANTHER" id="PTHR18034:SF4">
    <property type="entry name" value="NUCLEOLAR MIF4G DOMAIN-CONTAINING PROTEIN 1"/>
    <property type="match status" value="1"/>
</dbReference>
<feature type="compositionally biased region" description="Acidic residues" evidence="4">
    <location>
        <begin position="315"/>
        <end position="332"/>
    </location>
</feature>
<evidence type="ECO:0000256" key="4">
    <source>
        <dbReference type="SAM" id="MobiDB-lite"/>
    </source>
</evidence>
<dbReference type="SMART" id="SM00543">
    <property type="entry name" value="MIF4G"/>
    <property type="match status" value="1"/>
</dbReference>
<gene>
    <name evidence="6" type="ORF">DAPK24_036090</name>
</gene>
<dbReference type="GO" id="GO:0005730">
    <property type="term" value="C:nucleolus"/>
    <property type="evidence" value="ECO:0007669"/>
    <property type="project" value="UniProtKB-SubCell"/>
</dbReference>
<evidence type="ECO:0000256" key="3">
    <source>
        <dbReference type="ARBA" id="ARBA00023242"/>
    </source>
</evidence>
<dbReference type="Proteomes" id="UP001378960">
    <property type="component" value="Unassembled WGS sequence"/>
</dbReference>
<keyword evidence="3" id="KW-0539">Nucleus</keyword>
<dbReference type="InterPro" id="IPR003890">
    <property type="entry name" value="MIF4G-like_typ-3"/>
</dbReference>
<proteinExistence type="inferred from homology"/>
<accession>A0AAV5R658</accession>
<comment type="caution">
    <text evidence="6">The sequence shown here is derived from an EMBL/GenBank/DDBJ whole genome shotgun (WGS) entry which is preliminary data.</text>
</comment>
<feature type="compositionally biased region" description="Basic residues" evidence="4">
    <location>
        <begin position="1"/>
        <end position="11"/>
    </location>
</feature>
<dbReference type="EMBL" id="BTGB01000005">
    <property type="protein sequence ID" value="GMM47034.1"/>
    <property type="molecule type" value="Genomic_DNA"/>
</dbReference>
<feature type="compositionally biased region" description="Acidic residues" evidence="4">
    <location>
        <begin position="651"/>
        <end position="664"/>
    </location>
</feature>
<dbReference type="InterPro" id="IPR016024">
    <property type="entry name" value="ARM-type_fold"/>
</dbReference>
<feature type="compositionally biased region" description="Acidic residues" evidence="4">
    <location>
        <begin position="358"/>
        <end position="395"/>
    </location>
</feature>
<sequence>MSRNHSKKRHAISMPGVMLDSIRDNEGSYENDERFTKRAKLQGPSVIHRKENRKRQRMEKKSEKKKLTNELKKQFENNKKNVKSKKPNSNKSNFNNKVESSKKNNDKDSKKNKKRVSFSDHDQIREIPNRETLLNMLDSDINVNHLTNNNDDNDDDTDSDLYSDELNDTDDLSDDELDFQDEKDASELINTLKQLKQVQRDAHGLKNDDDAEELDDEQIEVMNQLAALKGKKSKLSELKIVKEDDLVDDSMSEESESNSGSEELEEEEELDEEQSAVMNQLAALKNKKKNKSTPLKIVKEDDLDDDSMSDFSGSENEEEENEEKEELDEEQESIMKQLAALKGNKSLKKSSLKIVKEDEIDDDSLSEDGNEDEEEQDELTSDLDLESETAELDEEQDAIMKQLAALKVKKSKSPLNIKIVKEDELDDDSISEDMESEDDDRKDESEEEYDEPNFVSQDDDDMAYYAKKLGLSSKKGLSRQDDDDMVGGLLEGLDFMDKYNDFASDDESEIRAKKVKIQENTKDKTKEKKSNIKRNLSEKDLELLKQDEEEINYYAKKLGIDPKKGLKKQDDDDIIGDLLDGLDFDISDEHESNDYEAEDESQSEEDDDRKSKDGRSKNGDDEVDSDDFDNDDDLDEDDKALLREMYGLESSDSEDDSEFDSDDNDGPRVKENPYMAPVDPNSVTEDAAPAGSKYIPPALRRKMAMGELNGDSETVQKLVRLIKGPFNKLSEPNMNSVISDLNNIYNDNPRHFVNEAILKVILQSVSISTPMLESFLVLYASAIVALYKLQGVEFGAFMIQKLVEEFEKEIETNSRTKQELLNITGLLGYLYTLNLVSSTLVYDIIKMKLIKDSNELKTDILLKLIRSCGSKLRSDDSTALNSIIAELTTSVKQNENRGIKTSTRSRFLIDTITDLKNNRLKNLENENTLQMINRIKKQLGSINNGRGLDPIKVNLDDIENIEERGKWWLVGSAWKGLDNKSDNKEMKSLNEQDINDLSNVNEKLINNEDELSGSSEVNWLELAKQCRMNTDIRRAIFISIMSAEDFMDSFAKLEKLNLKKSQKAEIPNILMHCATMEANNNPYYSHLAKKLCDDHAMRRSFQLNLWDFIKELDGDDSGTTTILIDTNDEERLWKILNMGRFFGFLIGEGSLSLNLLRVINFLTASSDVKIFLEIMLITILDTIAKKSQTNNDSVKSSKNIEYTGKVLSDRLAKCEEQPLLLKGLQYFLNDKILKSNLIQGKKQRSRIEWAVDTMTLMIDELSKSQK</sequence>
<feature type="compositionally biased region" description="Basic and acidic residues" evidence="4">
    <location>
        <begin position="99"/>
        <end position="109"/>
    </location>
</feature>
<feature type="compositionally biased region" description="Low complexity" evidence="4">
    <location>
        <begin position="89"/>
        <end position="98"/>
    </location>
</feature>
<feature type="region of interest" description="Disordered" evidence="4">
    <location>
        <begin position="345"/>
        <end position="395"/>
    </location>
</feature>
<comment type="subcellular location">
    <subcellularLocation>
        <location evidence="1">Nucleus</location>
        <location evidence="1">Nucleolus</location>
    </subcellularLocation>
</comment>
<dbReference type="GO" id="GO:0003723">
    <property type="term" value="F:RNA binding"/>
    <property type="evidence" value="ECO:0007669"/>
    <property type="project" value="InterPro"/>
</dbReference>
<dbReference type="InterPro" id="IPR050781">
    <property type="entry name" value="CWC22_splicing_factor"/>
</dbReference>
<feature type="compositionally biased region" description="Acidic residues" evidence="4">
    <location>
        <begin position="594"/>
        <end position="607"/>
    </location>
</feature>
<protein>
    <submittedName>
        <fullName evidence="6">Sgd1 protein</fullName>
    </submittedName>
</protein>
<feature type="region of interest" description="Disordered" evidence="4">
    <location>
        <begin position="239"/>
        <end position="332"/>
    </location>
</feature>
<evidence type="ECO:0000256" key="2">
    <source>
        <dbReference type="ARBA" id="ARBA00006856"/>
    </source>
</evidence>
<name>A0AAV5R658_PICKL</name>
<feature type="compositionally biased region" description="Basic and acidic residues" evidence="4">
    <location>
        <begin position="117"/>
        <end position="129"/>
    </location>
</feature>
<feature type="region of interest" description="Disordered" evidence="4">
    <location>
        <begin position="584"/>
        <end position="691"/>
    </location>
</feature>
<reference evidence="6 7" key="1">
    <citation type="journal article" date="2023" name="Elife">
        <title>Identification of key yeast species and microbe-microbe interactions impacting larval growth of Drosophila in the wild.</title>
        <authorList>
            <person name="Mure A."/>
            <person name="Sugiura Y."/>
            <person name="Maeda R."/>
            <person name="Honda K."/>
            <person name="Sakurai N."/>
            <person name="Takahashi Y."/>
            <person name="Watada M."/>
            <person name="Katoh T."/>
            <person name="Gotoh A."/>
            <person name="Gotoh Y."/>
            <person name="Taniguchi I."/>
            <person name="Nakamura K."/>
            <person name="Hayashi T."/>
            <person name="Katayama T."/>
            <person name="Uemura T."/>
            <person name="Hattori Y."/>
        </authorList>
    </citation>
    <scope>NUCLEOTIDE SEQUENCE [LARGE SCALE GENOMIC DNA]</scope>
    <source>
        <strain evidence="6 7">PK-24</strain>
    </source>
</reference>
<feature type="compositionally biased region" description="Acidic residues" evidence="4">
    <location>
        <begin position="423"/>
        <end position="461"/>
    </location>
</feature>
<feature type="compositionally biased region" description="Basic and acidic residues" evidence="4">
    <location>
        <begin position="21"/>
        <end position="36"/>
    </location>
</feature>
<evidence type="ECO:0000313" key="6">
    <source>
        <dbReference type="EMBL" id="GMM47034.1"/>
    </source>
</evidence>
<feature type="compositionally biased region" description="Acidic residues" evidence="4">
    <location>
        <begin position="621"/>
        <end position="638"/>
    </location>
</feature>
<feature type="region of interest" description="Disordered" evidence="4">
    <location>
        <begin position="517"/>
        <end position="539"/>
    </location>
</feature>
<feature type="domain" description="MI" evidence="5">
    <location>
        <begin position="1031"/>
        <end position="1161"/>
    </location>
</feature>
<evidence type="ECO:0000259" key="5">
    <source>
        <dbReference type="PROSITE" id="PS51366"/>
    </source>
</evidence>
<dbReference type="PROSITE" id="PS51366">
    <property type="entry name" value="MI"/>
    <property type="match status" value="1"/>
</dbReference>
<dbReference type="Pfam" id="PF02854">
    <property type="entry name" value="MIF4G"/>
    <property type="match status" value="1"/>
</dbReference>
<dbReference type="Pfam" id="PF02847">
    <property type="entry name" value="MA3"/>
    <property type="match status" value="1"/>
</dbReference>
<evidence type="ECO:0000256" key="1">
    <source>
        <dbReference type="ARBA" id="ARBA00004604"/>
    </source>
</evidence>
<feature type="region of interest" description="Disordered" evidence="4">
    <location>
        <begin position="145"/>
        <end position="175"/>
    </location>
</feature>
<evidence type="ECO:0000313" key="7">
    <source>
        <dbReference type="Proteomes" id="UP001378960"/>
    </source>
</evidence>
<dbReference type="GO" id="GO:0042274">
    <property type="term" value="P:ribosomal small subunit biogenesis"/>
    <property type="evidence" value="ECO:0007669"/>
    <property type="project" value="TreeGrafter"/>
</dbReference>
<dbReference type="Gene3D" id="1.25.40.180">
    <property type="match status" value="1"/>
</dbReference>
<feature type="region of interest" description="Disordered" evidence="4">
    <location>
        <begin position="1"/>
        <end position="129"/>
    </location>
</feature>